<dbReference type="InterPro" id="IPR001841">
    <property type="entry name" value="Znf_RING"/>
</dbReference>
<dbReference type="OrthoDB" id="6372820at2759"/>
<dbReference type="InterPro" id="IPR013083">
    <property type="entry name" value="Znf_RING/FYVE/PHD"/>
</dbReference>
<dbReference type="AlphaFoldDB" id="A0A139A0F6"/>
<dbReference type="PROSITE" id="PS50089">
    <property type="entry name" value="ZF_RING_2"/>
    <property type="match status" value="1"/>
</dbReference>
<dbReference type="Pfam" id="PF13639">
    <property type="entry name" value="zf-RING_2"/>
    <property type="match status" value="1"/>
</dbReference>
<dbReference type="Proteomes" id="UP000070544">
    <property type="component" value="Unassembled WGS sequence"/>
</dbReference>
<evidence type="ECO:0000313" key="4">
    <source>
        <dbReference type="EMBL" id="KXS10204.1"/>
    </source>
</evidence>
<accession>A0A139A0F6</accession>
<dbReference type="Gene3D" id="3.30.40.10">
    <property type="entry name" value="Zinc/RING finger domain, C3HC4 (zinc finger)"/>
    <property type="match status" value="1"/>
</dbReference>
<keyword evidence="1" id="KW-0863">Zinc-finger</keyword>
<evidence type="ECO:0000259" key="3">
    <source>
        <dbReference type="PROSITE" id="PS50089"/>
    </source>
</evidence>
<gene>
    <name evidence="4" type="ORF">M427DRAFT_37585</name>
</gene>
<proteinExistence type="predicted"/>
<keyword evidence="1" id="KW-0479">Metal-binding</keyword>
<dbReference type="EMBL" id="KQ965832">
    <property type="protein sequence ID" value="KXS10204.1"/>
    <property type="molecule type" value="Genomic_DNA"/>
</dbReference>
<feature type="domain" description="RING-type" evidence="3">
    <location>
        <begin position="57"/>
        <end position="98"/>
    </location>
</feature>
<evidence type="ECO:0000256" key="1">
    <source>
        <dbReference type="PROSITE-ProRule" id="PRU00175"/>
    </source>
</evidence>
<organism evidence="4 5">
    <name type="scientific">Gonapodya prolifera (strain JEL478)</name>
    <name type="common">Monoblepharis prolifera</name>
    <dbReference type="NCBI Taxonomy" id="1344416"/>
    <lineage>
        <taxon>Eukaryota</taxon>
        <taxon>Fungi</taxon>
        <taxon>Fungi incertae sedis</taxon>
        <taxon>Chytridiomycota</taxon>
        <taxon>Chytridiomycota incertae sedis</taxon>
        <taxon>Monoblepharidomycetes</taxon>
        <taxon>Monoblepharidales</taxon>
        <taxon>Gonapodyaceae</taxon>
        <taxon>Gonapodya</taxon>
    </lineage>
</organism>
<reference evidence="4 5" key="1">
    <citation type="journal article" date="2015" name="Genome Biol. Evol.">
        <title>Phylogenomic analyses indicate that early fungi evolved digesting cell walls of algal ancestors of land plants.</title>
        <authorList>
            <person name="Chang Y."/>
            <person name="Wang S."/>
            <person name="Sekimoto S."/>
            <person name="Aerts A.L."/>
            <person name="Choi C."/>
            <person name="Clum A."/>
            <person name="LaButti K.M."/>
            <person name="Lindquist E.A."/>
            <person name="Yee Ngan C."/>
            <person name="Ohm R.A."/>
            <person name="Salamov A.A."/>
            <person name="Grigoriev I.V."/>
            <person name="Spatafora J.W."/>
            <person name="Berbee M.L."/>
        </authorList>
    </citation>
    <scope>NUCLEOTIDE SEQUENCE [LARGE SCALE GENOMIC DNA]</scope>
    <source>
        <strain evidence="4 5">JEL478</strain>
    </source>
</reference>
<evidence type="ECO:0000256" key="2">
    <source>
        <dbReference type="SAM" id="MobiDB-lite"/>
    </source>
</evidence>
<keyword evidence="1" id="KW-0862">Zinc</keyword>
<dbReference type="SUPFAM" id="SSF57850">
    <property type="entry name" value="RING/U-box"/>
    <property type="match status" value="1"/>
</dbReference>
<protein>
    <recommendedName>
        <fullName evidence="3">RING-type domain-containing protein</fullName>
    </recommendedName>
</protein>
<dbReference type="GO" id="GO:0008270">
    <property type="term" value="F:zinc ion binding"/>
    <property type="evidence" value="ECO:0007669"/>
    <property type="project" value="UniProtKB-KW"/>
</dbReference>
<feature type="region of interest" description="Disordered" evidence="2">
    <location>
        <begin position="1"/>
        <end position="26"/>
    </location>
</feature>
<feature type="compositionally biased region" description="Basic residues" evidence="2">
    <location>
        <begin position="1"/>
        <end position="11"/>
    </location>
</feature>
<sequence>MPPTRHTKRVVGRQVSKAHRSDGHPAACADLTFDGSQEAELLISNRDSEVQEDEEECYVCLEAMDRDSRAAVDCKHGVHEECIREMLGAGHELCGVCQRTPQLPYGLAQMQYVNPAAMFGQLPAQLNPQLARLSFQTRNATVAPPSAVPR</sequence>
<evidence type="ECO:0000313" key="5">
    <source>
        <dbReference type="Proteomes" id="UP000070544"/>
    </source>
</evidence>
<keyword evidence="5" id="KW-1185">Reference proteome</keyword>
<name>A0A139A0F6_GONPJ</name>